<dbReference type="InterPro" id="IPR000109">
    <property type="entry name" value="POT_fam"/>
</dbReference>
<dbReference type="InterPro" id="IPR005279">
    <property type="entry name" value="Dipep/tripep_permease"/>
</dbReference>
<evidence type="ECO:0000256" key="9">
    <source>
        <dbReference type="SAM" id="Phobius"/>
    </source>
</evidence>
<evidence type="ECO:0000256" key="6">
    <source>
        <dbReference type="ARBA" id="ARBA00022989"/>
    </source>
</evidence>
<evidence type="ECO:0000256" key="8">
    <source>
        <dbReference type="RuleBase" id="RU003755"/>
    </source>
</evidence>
<feature type="transmembrane region" description="Helical" evidence="9">
    <location>
        <begin position="250"/>
        <end position="268"/>
    </location>
</feature>
<feature type="transmembrane region" description="Helical" evidence="9">
    <location>
        <begin position="59"/>
        <end position="78"/>
    </location>
</feature>
<keyword evidence="5 8" id="KW-0812">Transmembrane</keyword>
<feature type="transmembrane region" description="Helical" evidence="9">
    <location>
        <begin position="331"/>
        <end position="351"/>
    </location>
</feature>
<dbReference type="InterPro" id="IPR020846">
    <property type="entry name" value="MFS_dom"/>
</dbReference>
<dbReference type="PROSITE" id="PS50850">
    <property type="entry name" value="MFS"/>
    <property type="match status" value="1"/>
</dbReference>
<feature type="transmembrane region" description="Helical" evidence="9">
    <location>
        <begin position="185"/>
        <end position="208"/>
    </location>
</feature>
<evidence type="ECO:0000256" key="1">
    <source>
        <dbReference type="ARBA" id="ARBA00004651"/>
    </source>
</evidence>
<keyword evidence="3 8" id="KW-0813">Transport</keyword>
<name>A0ABX6FJ99_9BACL</name>
<proteinExistence type="inferred from homology"/>
<organism evidence="11 12">
    <name type="scientific">Gemella sanguinis</name>
    <dbReference type="NCBI Taxonomy" id="84135"/>
    <lineage>
        <taxon>Bacteria</taxon>
        <taxon>Bacillati</taxon>
        <taxon>Bacillota</taxon>
        <taxon>Bacilli</taxon>
        <taxon>Bacillales</taxon>
        <taxon>Gemellaceae</taxon>
        <taxon>Gemella</taxon>
    </lineage>
</organism>
<dbReference type="InterPro" id="IPR018456">
    <property type="entry name" value="PTR2_symporter_CS"/>
</dbReference>
<keyword evidence="7 9" id="KW-0472">Membrane</keyword>
<dbReference type="Proteomes" id="UP000427636">
    <property type="component" value="Chromosome"/>
</dbReference>
<comment type="similarity">
    <text evidence="2 8">Belongs to the major facilitator superfamily. Proton-dependent oligopeptide transporter (POT/PTR) (TC 2.A.17) family.</text>
</comment>
<keyword evidence="6 9" id="KW-1133">Transmembrane helix</keyword>
<dbReference type="InterPro" id="IPR050171">
    <property type="entry name" value="MFS_Transporters"/>
</dbReference>
<dbReference type="RefSeq" id="WP_006364038.1">
    <property type="nucleotide sequence ID" value="NZ_CP046313.1"/>
</dbReference>
<evidence type="ECO:0000259" key="10">
    <source>
        <dbReference type="PROSITE" id="PS50850"/>
    </source>
</evidence>
<accession>A0ABX6FJ99</accession>
<feature type="transmembrane region" description="Helical" evidence="9">
    <location>
        <begin position="12"/>
        <end position="39"/>
    </location>
</feature>
<protein>
    <submittedName>
        <fullName evidence="11">MFS transporter</fullName>
    </submittedName>
</protein>
<dbReference type="EMBL" id="CP046313">
    <property type="protein sequence ID" value="QGS07348.1"/>
    <property type="molecule type" value="Genomic_DNA"/>
</dbReference>
<evidence type="ECO:0000256" key="7">
    <source>
        <dbReference type="ARBA" id="ARBA00023136"/>
    </source>
</evidence>
<dbReference type="GeneID" id="84802251"/>
<feature type="transmembrane region" description="Helical" evidence="9">
    <location>
        <begin position="430"/>
        <end position="448"/>
    </location>
</feature>
<gene>
    <name evidence="11" type="ORF">FOC50_03135</name>
</gene>
<dbReference type="InterPro" id="IPR036259">
    <property type="entry name" value="MFS_trans_sf"/>
</dbReference>
<evidence type="ECO:0000313" key="12">
    <source>
        <dbReference type="Proteomes" id="UP000427636"/>
    </source>
</evidence>
<evidence type="ECO:0000256" key="2">
    <source>
        <dbReference type="ARBA" id="ARBA00005982"/>
    </source>
</evidence>
<evidence type="ECO:0000256" key="3">
    <source>
        <dbReference type="ARBA" id="ARBA00022448"/>
    </source>
</evidence>
<dbReference type="PROSITE" id="PS01023">
    <property type="entry name" value="PTR2_2"/>
    <property type="match status" value="1"/>
</dbReference>
<dbReference type="Gene3D" id="1.20.1250.20">
    <property type="entry name" value="MFS general substrate transporter like domains"/>
    <property type="match status" value="2"/>
</dbReference>
<sequence>MSKQKDKTLKHPVGLWLINTMMAIQSYASYATSGFLILFYTYSVEKGGLGLDKTFAGDVMAYLGTLGSLLPLLGAYLTDKYIGMQRAIQFGILFNSIGTLFTAFANGRFYVFLTGVIINSIAGAFFRGNLSAMVGELYDDKQVTMKDAAYSLFYMFVNIGSLLGPIIGGLIFQEWGATKNENGEIIRYGFTPAFLMVSICLFITFLMFTFGKDKLLGDAGRYPVGKNKHETAEENKADLKPSKYDKGRSYAAVVIFVFSCIFWSAYFQTQTTVTLMTDELVDLNVLGFQMPITWLVSFNGFLCIVLAPAFGWYWMKLAEKNNDWRVATKMGWGMILTGLGFVCFVLGLRSLGGVLDGSVRMSIWYVLAGYFVLTVGELLVSPIGMALFSKLLPKKYAAMSMAIWYFTYVVSAWISGKTVGWTETWGYEKVLGVIAIIMGVLGVLMLAIGKPLENLMALDKIGKEHEEEEALEAKEA</sequence>
<evidence type="ECO:0000256" key="4">
    <source>
        <dbReference type="ARBA" id="ARBA00022475"/>
    </source>
</evidence>
<feature type="transmembrane region" description="Helical" evidence="9">
    <location>
        <begin position="151"/>
        <end position="173"/>
    </location>
</feature>
<reference evidence="11 12" key="1">
    <citation type="submission" date="2019-11" db="EMBL/GenBank/DDBJ databases">
        <title>FDA dAtabase for Regulatory Grade micrObial Sequences (FDA-ARGOS): Supporting development and validation of Infectious Disease Dx tests.</title>
        <authorList>
            <person name="Turner S."/>
            <person name="Byrd R."/>
            <person name="Tallon L."/>
            <person name="Sadzewicz L."/>
            <person name="Vavikolanu K."/>
            <person name="Mehta A."/>
            <person name="Aluvathingal J."/>
            <person name="Nadendla S."/>
            <person name="Myers T."/>
            <person name="Yan Y."/>
            <person name="Sichtig H."/>
        </authorList>
    </citation>
    <scope>NUCLEOTIDE SEQUENCE [LARGE SCALE GENOMIC DNA]</scope>
    <source>
        <strain evidence="11 12">FDAARGOS_742</strain>
    </source>
</reference>
<feature type="transmembrane region" description="Helical" evidence="9">
    <location>
        <begin position="87"/>
        <end position="104"/>
    </location>
</feature>
<evidence type="ECO:0000256" key="5">
    <source>
        <dbReference type="ARBA" id="ARBA00022692"/>
    </source>
</evidence>
<dbReference type="PANTHER" id="PTHR23517:SF15">
    <property type="entry name" value="PROTON-DEPENDENT OLIGOPEPTIDE FAMILY TRANSPORT PROTEIN"/>
    <property type="match status" value="1"/>
</dbReference>
<evidence type="ECO:0000313" key="11">
    <source>
        <dbReference type="EMBL" id="QGS07348.1"/>
    </source>
</evidence>
<feature type="transmembrane region" description="Helical" evidence="9">
    <location>
        <begin position="396"/>
        <end position="415"/>
    </location>
</feature>
<dbReference type="CDD" id="cd17346">
    <property type="entry name" value="MFS_DtpA_like"/>
    <property type="match status" value="1"/>
</dbReference>
<dbReference type="Pfam" id="PF00854">
    <property type="entry name" value="PTR2"/>
    <property type="match status" value="2"/>
</dbReference>
<comment type="subcellular location">
    <subcellularLocation>
        <location evidence="1">Cell membrane</location>
        <topology evidence="1">Multi-pass membrane protein</topology>
    </subcellularLocation>
    <subcellularLocation>
        <location evidence="8">Membrane</location>
        <topology evidence="8">Multi-pass membrane protein</topology>
    </subcellularLocation>
</comment>
<feature type="transmembrane region" description="Helical" evidence="9">
    <location>
        <begin position="288"/>
        <end position="310"/>
    </location>
</feature>
<dbReference type="PANTHER" id="PTHR23517">
    <property type="entry name" value="RESISTANCE PROTEIN MDTM, PUTATIVE-RELATED-RELATED"/>
    <property type="match status" value="1"/>
</dbReference>
<dbReference type="SUPFAM" id="SSF103473">
    <property type="entry name" value="MFS general substrate transporter"/>
    <property type="match status" value="1"/>
</dbReference>
<keyword evidence="4" id="KW-1003">Cell membrane</keyword>
<feature type="domain" description="Major facilitator superfamily (MFS) profile" evidence="10">
    <location>
        <begin position="1"/>
        <end position="216"/>
    </location>
</feature>
<feature type="transmembrane region" description="Helical" evidence="9">
    <location>
        <begin position="363"/>
        <end position="389"/>
    </location>
</feature>
<keyword evidence="12" id="KW-1185">Reference proteome</keyword>